<keyword evidence="1" id="KW-0960">Knottin</keyword>
<sequence>MAGKGLSHKLAILLTTLLVVIAAHVMAQEDVLPIPTKLFQDDPTCGKPCNTMDDCSGGWFCQACWNFRKTCGPFVGDAIAMGGM</sequence>
<feature type="chain" id="PRO_5040377591" description="Carboxypeptidase A inhibitor-like domain-containing protein" evidence="3">
    <location>
        <begin position="28"/>
        <end position="84"/>
    </location>
</feature>
<evidence type="ECO:0000256" key="3">
    <source>
        <dbReference type="SAM" id="SignalP"/>
    </source>
</evidence>
<name>A0A9Q1MK09_9SOLA</name>
<dbReference type="OrthoDB" id="1245163at2759"/>
<dbReference type="AlphaFoldDB" id="A0A9Q1MK09"/>
<evidence type="ECO:0000313" key="5">
    <source>
        <dbReference type="EMBL" id="KAJ8562258.1"/>
    </source>
</evidence>
<organism evidence="5 6">
    <name type="scientific">Anisodus acutangulus</name>
    <dbReference type="NCBI Taxonomy" id="402998"/>
    <lineage>
        <taxon>Eukaryota</taxon>
        <taxon>Viridiplantae</taxon>
        <taxon>Streptophyta</taxon>
        <taxon>Embryophyta</taxon>
        <taxon>Tracheophyta</taxon>
        <taxon>Spermatophyta</taxon>
        <taxon>Magnoliopsida</taxon>
        <taxon>eudicotyledons</taxon>
        <taxon>Gunneridae</taxon>
        <taxon>Pentapetalae</taxon>
        <taxon>asterids</taxon>
        <taxon>lamiids</taxon>
        <taxon>Solanales</taxon>
        <taxon>Solanaceae</taxon>
        <taxon>Solanoideae</taxon>
        <taxon>Hyoscyameae</taxon>
        <taxon>Anisodus</taxon>
    </lineage>
</organism>
<evidence type="ECO:0000256" key="2">
    <source>
        <dbReference type="ARBA" id="ARBA00023157"/>
    </source>
</evidence>
<accession>A0A9Q1MK09</accession>
<dbReference type="InterPro" id="IPR011052">
    <property type="entry name" value="Proteinase_amylase_inhib_sf"/>
</dbReference>
<evidence type="ECO:0000259" key="4">
    <source>
        <dbReference type="Pfam" id="PF02977"/>
    </source>
</evidence>
<dbReference type="Proteomes" id="UP001152561">
    <property type="component" value="Unassembled WGS sequence"/>
</dbReference>
<feature type="signal peptide" evidence="3">
    <location>
        <begin position="1"/>
        <end position="27"/>
    </location>
</feature>
<dbReference type="InterPro" id="IPR004231">
    <property type="entry name" value="COpept_A_inh-like"/>
</dbReference>
<comment type="caution">
    <text evidence="5">The sequence shown here is derived from an EMBL/GenBank/DDBJ whole genome shotgun (WGS) entry which is preliminary data.</text>
</comment>
<dbReference type="SUPFAM" id="SSF57027">
    <property type="entry name" value="Plant inhibitors of proteinases and amylases"/>
    <property type="match status" value="1"/>
</dbReference>
<feature type="domain" description="Carboxypeptidase A inhibitor-like" evidence="4">
    <location>
        <begin position="41"/>
        <end position="81"/>
    </location>
</feature>
<dbReference type="Pfam" id="PF02977">
    <property type="entry name" value="CarbpepA_inh"/>
    <property type="match status" value="1"/>
</dbReference>
<keyword evidence="3" id="KW-0732">Signal</keyword>
<dbReference type="EMBL" id="JAJAGQ010000005">
    <property type="protein sequence ID" value="KAJ8562258.1"/>
    <property type="molecule type" value="Genomic_DNA"/>
</dbReference>
<protein>
    <recommendedName>
        <fullName evidence="4">Carboxypeptidase A inhibitor-like domain-containing protein</fullName>
    </recommendedName>
</protein>
<gene>
    <name evidence="5" type="ORF">K7X08_011549</name>
</gene>
<reference evidence="6" key="1">
    <citation type="journal article" date="2023" name="Proc. Natl. Acad. Sci. U.S.A.">
        <title>Genomic and structural basis for evolution of tropane alkaloid biosynthesis.</title>
        <authorList>
            <person name="Wanga Y.-J."/>
            <person name="Taina T."/>
            <person name="Yua J.-Y."/>
            <person name="Lia J."/>
            <person name="Xua B."/>
            <person name="Chenc J."/>
            <person name="D'Auriad J.C."/>
            <person name="Huanga J.-P."/>
            <person name="Huanga S.-X."/>
        </authorList>
    </citation>
    <scope>NUCLEOTIDE SEQUENCE [LARGE SCALE GENOMIC DNA]</scope>
    <source>
        <strain evidence="6">cv. KIB-2019</strain>
    </source>
</reference>
<keyword evidence="6" id="KW-1185">Reference proteome</keyword>
<keyword evidence="2" id="KW-1015">Disulfide bond</keyword>
<proteinExistence type="predicted"/>
<dbReference type="GO" id="GO:0004866">
    <property type="term" value="F:endopeptidase inhibitor activity"/>
    <property type="evidence" value="ECO:0007669"/>
    <property type="project" value="InterPro"/>
</dbReference>
<evidence type="ECO:0000313" key="6">
    <source>
        <dbReference type="Proteomes" id="UP001152561"/>
    </source>
</evidence>
<evidence type="ECO:0000256" key="1">
    <source>
        <dbReference type="ARBA" id="ARBA00022854"/>
    </source>
</evidence>